<dbReference type="PANTHER" id="PTHR44170:SF32">
    <property type="entry name" value="PROTEIN TURTLE-LIKE PROTEIN"/>
    <property type="match status" value="1"/>
</dbReference>
<evidence type="ECO:0000313" key="7">
    <source>
        <dbReference type="EMBL" id="KAK9870178.1"/>
    </source>
</evidence>
<keyword evidence="3" id="KW-0812">Transmembrane</keyword>
<organism evidence="7 8">
    <name type="scientific">Henosepilachna vigintioctopunctata</name>
    <dbReference type="NCBI Taxonomy" id="420089"/>
    <lineage>
        <taxon>Eukaryota</taxon>
        <taxon>Metazoa</taxon>
        <taxon>Ecdysozoa</taxon>
        <taxon>Arthropoda</taxon>
        <taxon>Hexapoda</taxon>
        <taxon>Insecta</taxon>
        <taxon>Pterygota</taxon>
        <taxon>Neoptera</taxon>
        <taxon>Endopterygota</taxon>
        <taxon>Coleoptera</taxon>
        <taxon>Polyphaga</taxon>
        <taxon>Cucujiformia</taxon>
        <taxon>Coccinelloidea</taxon>
        <taxon>Coccinellidae</taxon>
        <taxon>Epilachninae</taxon>
        <taxon>Epilachnini</taxon>
        <taxon>Henosepilachna</taxon>
    </lineage>
</organism>
<dbReference type="Pfam" id="PF07679">
    <property type="entry name" value="I-set"/>
    <property type="match status" value="1"/>
</dbReference>
<name>A0AAW1TNE3_9CUCU</name>
<evidence type="ECO:0000256" key="3">
    <source>
        <dbReference type="SAM" id="Phobius"/>
    </source>
</evidence>
<dbReference type="GO" id="GO:0098609">
    <property type="term" value="P:cell-cell adhesion"/>
    <property type="evidence" value="ECO:0007669"/>
    <property type="project" value="TreeGrafter"/>
</dbReference>
<dbReference type="SMART" id="SM00409">
    <property type="entry name" value="IG"/>
    <property type="match status" value="4"/>
</dbReference>
<dbReference type="SMART" id="SM00408">
    <property type="entry name" value="IGc2"/>
    <property type="match status" value="3"/>
</dbReference>
<feature type="domain" description="Ig-like" evidence="5">
    <location>
        <begin position="43"/>
        <end position="119"/>
    </location>
</feature>
<evidence type="ECO:0000256" key="1">
    <source>
        <dbReference type="ARBA" id="ARBA00022737"/>
    </source>
</evidence>
<feature type="signal peptide" evidence="4">
    <location>
        <begin position="1"/>
        <end position="20"/>
    </location>
</feature>
<dbReference type="SUPFAM" id="SSF49265">
    <property type="entry name" value="Fibronectin type III"/>
    <property type="match status" value="1"/>
</dbReference>
<dbReference type="GO" id="GO:0030154">
    <property type="term" value="P:cell differentiation"/>
    <property type="evidence" value="ECO:0007669"/>
    <property type="project" value="UniProtKB-ARBA"/>
</dbReference>
<evidence type="ECO:0000256" key="2">
    <source>
        <dbReference type="ARBA" id="ARBA00023157"/>
    </source>
</evidence>
<dbReference type="InterPro" id="IPR013783">
    <property type="entry name" value="Ig-like_fold"/>
</dbReference>
<dbReference type="Pfam" id="PF00041">
    <property type="entry name" value="fn3"/>
    <property type="match status" value="1"/>
</dbReference>
<keyword evidence="3" id="KW-1133">Transmembrane helix</keyword>
<comment type="caution">
    <text evidence="7">The sequence shown here is derived from an EMBL/GenBank/DDBJ whole genome shotgun (WGS) entry which is preliminary data.</text>
</comment>
<proteinExistence type="predicted"/>
<dbReference type="CDD" id="cd00096">
    <property type="entry name" value="Ig"/>
    <property type="match status" value="1"/>
</dbReference>
<dbReference type="PANTHER" id="PTHR44170">
    <property type="entry name" value="PROTEIN SIDEKICK"/>
    <property type="match status" value="1"/>
</dbReference>
<dbReference type="InterPro" id="IPR003961">
    <property type="entry name" value="FN3_dom"/>
</dbReference>
<dbReference type="GO" id="GO:0009653">
    <property type="term" value="P:anatomical structure morphogenesis"/>
    <property type="evidence" value="ECO:0007669"/>
    <property type="project" value="UniProtKB-ARBA"/>
</dbReference>
<keyword evidence="2" id="KW-1015">Disulfide bond</keyword>
<evidence type="ECO:0000259" key="5">
    <source>
        <dbReference type="PROSITE" id="PS50835"/>
    </source>
</evidence>
<feature type="chain" id="PRO_5043777465" description="Protein turtle" evidence="4">
    <location>
        <begin position="21"/>
        <end position="677"/>
    </location>
</feature>
<feature type="domain" description="Ig-like" evidence="5">
    <location>
        <begin position="237"/>
        <end position="310"/>
    </location>
</feature>
<keyword evidence="3" id="KW-0472">Membrane</keyword>
<dbReference type="InterPro" id="IPR036116">
    <property type="entry name" value="FN3_sf"/>
</dbReference>
<dbReference type="CDD" id="cd00063">
    <property type="entry name" value="FN3"/>
    <property type="match status" value="2"/>
</dbReference>
<dbReference type="Pfam" id="PF07686">
    <property type="entry name" value="V-set"/>
    <property type="match status" value="1"/>
</dbReference>
<protein>
    <recommendedName>
        <fullName evidence="9">Protein turtle</fullName>
    </recommendedName>
</protein>
<dbReference type="InterPro" id="IPR003599">
    <property type="entry name" value="Ig_sub"/>
</dbReference>
<keyword evidence="4" id="KW-0732">Signal</keyword>
<dbReference type="InterPro" id="IPR007110">
    <property type="entry name" value="Ig-like_dom"/>
</dbReference>
<dbReference type="PROSITE" id="PS50853">
    <property type="entry name" value="FN3"/>
    <property type="match status" value="2"/>
</dbReference>
<dbReference type="InterPro" id="IPR036179">
    <property type="entry name" value="Ig-like_dom_sf"/>
</dbReference>
<dbReference type="InterPro" id="IPR003598">
    <property type="entry name" value="Ig_sub2"/>
</dbReference>
<feature type="domain" description="Fibronectin type-III" evidence="6">
    <location>
        <begin position="425"/>
        <end position="518"/>
    </location>
</feature>
<dbReference type="InterPro" id="IPR013106">
    <property type="entry name" value="Ig_V-set"/>
</dbReference>
<dbReference type="Gene3D" id="2.60.40.10">
    <property type="entry name" value="Immunoglobulins"/>
    <property type="match status" value="6"/>
</dbReference>
<dbReference type="EMBL" id="JARQZJ010000002">
    <property type="protein sequence ID" value="KAK9870178.1"/>
    <property type="molecule type" value="Genomic_DNA"/>
</dbReference>
<sequence length="677" mass="77353">MKLDASDLVVVFLVLRVGNAFEYGEYEKQPIYLTASVGGWALLSCDIDFPDSMPIPFKLYWNKDQKTIFTFYKGVTTSNEPYVGRLNLVDHFHSGYNVITVNLTSIRESDDGWFQCKVTFPNRTPSTRNKNGTWFHLSVNGGNLLQVPPINQTVMEGEEVRLTCLPKDNEMKVIWYKDGNPIKEYREMTHRTWIEQDGTLTIKPTEMGDYGEYECEVVHNSGERQSARAFLDVQFKAKVLFAPPEIHLPFGRSAIIDCHFKGNPPVNNINWEKDGFLYDPYNIQGVFYKKNGSLLITKVDESHNGRYTCTPYNKLGTEGPSPIMHVIVQKPPVFIASPNNMYIKKLGEVIEIPCEARDGSNGHLPTIVWYKKDGTSLPMGRYEIKNGKLSIFNLQEEDRGLYVCSVTNKASTITAETELLVENIPSSAPYNLTGISSSHSVYLKWWAGRQRVNVNYSIWYKPSGSKEWKTHDVPRTSYLETTIEYLDPGREYEFMVLCRDDKGEGLFSKSITLWTKKSDGEEFSTIRSDSFLPPVGFPRNVSVTPAFKGFQISWIPPEYGLEHLKFYVVRCTQGVEDYPLLSYETKNTTHIISDLPEGNQYGIQVIAVSYDDQQAVSEKISVNIPEYRKVQAISTGIIAGLALLVILFSVIYYVKSRWWRQKMKEQMIETKEKSIIR</sequence>
<keyword evidence="1" id="KW-0677">Repeat</keyword>
<feature type="domain" description="Ig-like" evidence="5">
    <location>
        <begin position="121"/>
        <end position="231"/>
    </location>
</feature>
<feature type="transmembrane region" description="Helical" evidence="3">
    <location>
        <begin position="632"/>
        <end position="654"/>
    </location>
</feature>
<dbReference type="InterPro" id="IPR013098">
    <property type="entry name" value="Ig_I-set"/>
</dbReference>
<accession>A0AAW1TNE3</accession>
<dbReference type="SMART" id="SM00060">
    <property type="entry name" value="FN3"/>
    <property type="match status" value="2"/>
</dbReference>
<gene>
    <name evidence="7" type="ORF">WA026_006266</name>
</gene>
<evidence type="ECO:0000313" key="8">
    <source>
        <dbReference type="Proteomes" id="UP001431783"/>
    </source>
</evidence>
<keyword evidence="8" id="KW-1185">Reference proteome</keyword>
<dbReference type="AlphaFoldDB" id="A0AAW1TNE3"/>
<feature type="domain" description="Fibronectin type-III" evidence="6">
    <location>
        <begin position="534"/>
        <end position="627"/>
    </location>
</feature>
<evidence type="ECO:0000259" key="6">
    <source>
        <dbReference type="PROSITE" id="PS50853"/>
    </source>
</evidence>
<evidence type="ECO:0000256" key="4">
    <source>
        <dbReference type="SAM" id="SignalP"/>
    </source>
</evidence>
<feature type="domain" description="Ig-like" evidence="5">
    <location>
        <begin position="332"/>
        <end position="420"/>
    </location>
</feature>
<dbReference type="Pfam" id="PF13927">
    <property type="entry name" value="Ig_3"/>
    <property type="match status" value="2"/>
</dbReference>
<dbReference type="PROSITE" id="PS50835">
    <property type="entry name" value="IG_LIKE"/>
    <property type="match status" value="4"/>
</dbReference>
<dbReference type="SUPFAM" id="SSF48726">
    <property type="entry name" value="Immunoglobulin"/>
    <property type="match status" value="4"/>
</dbReference>
<evidence type="ECO:0008006" key="9">
    <source>
        <dbReference type="Google" id="ProtNLM"/>
    </source>
</evidence>
<dbReference type="Proteomes" id="UP001431783">
    <property type="component" value="Unassembled WGS sequence"/>
</dbReference>
<reference evidence="7 8" key="1">
    <citation type="submission" date="2023-03" db="EMBL/GenBank/DDBJ databases">
        <title>Genome insight into feeding habits of ladybird beetles.</title>
        <authorList>
            <person name="Li H.-S."/>
            <person name="Huang Y.-H."/>
            <person name="Pang H."/>
        </authorList>
    </citation>
    <scope>NUCLEOTIDE SEQUENCE [LARGE SCALE GENOMIC DNA]</scope>
    <source>
        <strain evidence="7">SYSU_2023b</strain>
        <tissue evidence="7">Whole body</tissue>
    </source>
</reference>